<dbReference type="EMBL" id="CP021112">
    <property type="protein sequence ID" value="ARQ00821.1"/>
    <property type="molecule type" value="Genomic_DNA"/>
</dbReference>
<dbReference type="AlphaFoldDB" id="A0A1W6ZUM2"/>
<name>A0A1W6ZUM2_9HYPH</name>
<dbReference type="KEGG" id="psin:CAK95_18295"/>
<dbReference type="Proteomes" id="UP000194137">
    <property type="component" value="Chromosome"/>
</dbReference>
<accession>A0A1W6ZUM2</accession>
<proteinExistence type="predicted"/>
<gene>
    <name evidence="1" type="ORF">CAK95_18295</name>
</gene>
<sequence length="92" mass="10303">MPLRLNRPHIRALTATMLGVFLWFGSGVKGNDTGGMIPWQPGADEYALHLAGAHCMRYKKYAIITSVHPWPGDYIGFVCRRAGRWGPAYNGW</sequence>
<evidence type="ECO:0000313" key="1">
    <source>
        <dbReference type="EMBL" id="ARQ00821.1"/>
    </source>
</evidence>
<protein>
    <submittedName>
        <fullName evidence="1">Uncharacterized protein</fullName>
    </submittedName>
</protein>
<dbReference type="OrthoDB" id="8237980at2"/>
<reference evidence="1 2" key="1">
    <citation type="submission" date="2017-05" db="EMBL/GenBank/DDBJ databases">
        <title>Full genome sequence of Pseudorhodoplanes sinuspersici.</title>
        <authorList>
            <person name="Dastgheib S.M.M."/>
            <person name="Shavandi M."/>
            <person name="Tirandaz H."/>
        </authorList>
    </citation>
    <scope>NUCLEOTIDE SEQUENCE [LARGE SCALE GENOMIC DNA]</scope>
    <source>
        <strain evidence="1 2">RIPI110</strain>
    </source>
</reference>
<organism evidence="1 2">
    <name type="scientific">Pseudorhodoplanes sinuspersici</name>
    <dbReference type="NCBI Taxonomy" id="1235591"/>
    <lineage>
        <taxon>Bacteria</taxon>
        <taxon>Pseudomonadati</taxon>
        <taxon>Pseudomonadota</taxon>
        <taxon>Alphaproteobacteria</taxon>
        <taxon>Hyphomicrobiales</taxon>
        <taxon>Pseudorhodoplanes</taxon>
    </lineage>
</organism>
<keyword evidence="2" id="KW-1185">Reference proteome</keyword>
<dbReference type="RefSeq" id="WP_086089216.1">
    <property type="nucleotide sequence ID" value="NZ_CP021112.1"/>
</dbReference>
<evidence type="ECO:0000313" key="2">
    <source>
        <dbReference type="Proteomes" id="UP000194137"/>
    </source>
</evidence>